<keyword evidence="7 10" id="KW-1133">Transmembrane helix</keyword>
<dbReference type="InterPro" id="IPR036640">
    <property type="entry name" value="ABC1_TM_sf"/>
</dbReference>
<reference evidence="13" key="1">
    <citation type="submission" date="2020-05" db="UniProtKB">
        <authorList>
            <consortium name="EnsemblMetazoa"/>
        </authorList>
    </citation>
    <scope>IDENTIFICATION</scope>
    <source>
        <strain evidence="13">Yale</strain>
    </source>
</reference>
<evidence type="ECO:0000256" key="9">
    <source>
        <dbReference type="SAM" id="MobiDB-lite"/>
    </source>
</evidence>
<feature type="domain" description="ABC transporter" evidence="11">
    <location>
        <begin position="2421"/>
        <end position="2656"/>
    </location>
</feature>
<feature type="transmembrane region" description="Helical" evidence="10">
    <location>
        <begin position="1564"/>
        <end position="1582"/>
    </location>
</feature>
<comment type="subcellular location">
    <subcellularLocation>
        <location evidence="1">Membrane</location>
        <topology evidence="1">Multi-pass membrane protein</topology>
    </subcellularLocation>
</comment>
<dbReference type="PANTHER" id="PTHR24223:SF448">
    <property type="entry name" value="FI20146P1-RELATED"/>
    <property type="match status" value="1"/>
</dbReference>
<accession>A0A1B0FQJ4</accession>
<dbReference type="SMART" id="SM00382">
    <property type="entry name" value="AAA"/>
    <property type="match status" value="4"/>
</dbReference>
<dbReference type="GO" id="GO:0140359">
    <property type="term" value="F:ABC-type transporter activity"/>
    <property type="evidence" value="ECO:0007669"/>
    <property type="project" value="InterPro"/>
</dbReference>
<evidence type="ECO:0000259" key="11">
    <source>
        <dbReference type="PROSITE" id="PS50893"/>
    </source>
</evidence>
<dbReference type="InterPro" id="IPR027417">
    <property type="entry name" value="P-loop_NTPase"/>
</dbReference>
<dbReference type="FunFam" id="3.40.50.300:FF:000482">
    <property type="entry name" value="Multidrug resistance-associated protein member 4"/>
    <property type="match status" value="1"/>
</dbReference>
<feature type="domain" description="ABC transporter" evidence="11">
    <location>
        <begin position="1082"/>
        <end position="1302"/>
    </location>
</feature>
<keyword evidence="3 10" id="KW-0812">Transmembrane</keyword>
<dbReference type="EMBL" id="CCAG010014772">
    <property type="status" value="NOT_ANNOTATED_CDS"/>
    <property type="molecule type" value="Genomic_DNA"/>
</dbReference>
<evidence type="ECO:0008006" key="15">
    <source>
        <dbReference type="Google" id="ProtNLM"/>
    </source>
</evidence>
<feature type="transmembrane region" description="Helical" evidence="10">
    <location>
        <begin position="2144"/>
        <end position="2166"/>
    </location>
</feature>
<feature type="domain" description="ABC transmembrane type-1" evidence="12">
    <location>
        <begin position="2096"/>
        <end position="2383"/>
    </location>
</feature>
<dbReference type="InterPro" id="IPR003439">
    <property type="entry name" value="ABC_transporter-like_ATP-bd"/>
</dbReference>
<dbReference type="PROSITE" id="PS50893">
    <property type="entry name" value="ABC_TRANSPORTER_2"/>
    <property type="match status" value="4"/>
</dbReference>
<evidence type="ECO:0000256" key="4">
    <source>
        <dbReference type="ARBA" id="ARBA00022737"/>
    </source>
</evidence>
<feature type="domain" description="ABC transmembrane type-1" evidence="12">
    <location>
        <begin position="1412"/>
        <end position="1694"/>
    </location>
</feature>
<feature type="transmembrane region" description="Helical" evidence="10">
    <location>
        <begin position="2327"/>
        <end position="2349"/>
    </location>
</feature>
<dbReference type="PANTHER" id="PTHR24223">
    <property type="entry name" value="ATP-BINDING CASSETTE SUB-FAMILY C"/>
    <property type="match status" value="1"/>
</dbReference>
<evidence type="ECO:0000259" key="12">
    <source>
        <dbReference type="PROSITE" id="PS50929"/>
    </source>
</evidence>
<evidence type="ECO:0000256" key="6">
    <source>
        <dbReference type="ARBA" id="ARBA00022840"/>
    </source>
</evidence>
<dbReference type="SUPFAM" id="SSF90123">
    <property type="entry name" value="ABC transporter transmembrane region"/>
    <property type="match status" value="4"/>
</dbReference>
<feature type="transmembrane region" description="Helical" evidence="10">
    <location>
        <begin position="717"/>
        <end position="741"/>
    </location>
</feature>
<feature type="domain" description="ABC transporter" evidence="11">
    <location>
        <begin position="1792"/>
        <end position="2015"/>
    </location>
</feature>
<feature type="domain" description="ABC transporter" evidence="11">
    <location>
        <begin position="446"/>
        <end position="649"/>
    </location>
</feature>
<dbReference type="GO" id="GO:0016020">
    <property type="term" value="C:membrane"/>
    <property type="evidence" value="ECO:0007669"/>
    <property type="project" value="UniProtKB-SubCell"/>
</dbReference>
<dbReference type="NCBIfam" id="NF010167">
    <property type="entry name" value="PRK13648.1"/>
    <property type="match status" value="5"/>
</dbReference>
<keyword evidence="8 10" id="KW-0472">Membrane</keyword>
<organism evidence="13 14">
    <name type="scientific">Glossina morsitans morsitans</name>
    <name type="common">Savannah tsetse fly</name>
    <dbReference type="NCBI Taxonomy" id="37546"/>
    <lineage>
        <taxon>Eukaryota</taxon>
        <taxon>Metazoa</taxon>
        <taxon>Ecdysozoa</taxon>
        <taxon>Arthropoda</taxon>
        <taxon>Hexapoda</taxon>
        <taxon>Insecta</taxon>
        <taxon>Pterygota</taxon>
        <taxon>Neoptera</taxon>
        <taxon>Endopterygota</taxon>
        <taxon>Diptera</taxon>
        <taxon>Brachycera</taxon>
        <taxon>Muscomorpha</taxon>
        <taxon>Hippoboscoidea</taxon>
        <taxon>Glossinidae</taxon>
        <taxon>Glossina</taxon>
    </lineage>
</organism>
<feature type="transmembrane region" description="Helical" evidence="10">
    <location>
        <begin position="2084"/>
        <end position="2108"/>
    </location>
</feature>
<feature type="transmembrane region" description="Helical" evidence="10">
    <location>
        <begin position="1462"/>
        <end position="1479"/>
    </location>
</feature>
<dbReference type="STRING" id="37546.A0A1B0FQJ4"/>
<feature type="transmembrane region" description="Helical" evidence="10">
    <location>
        <begin position="988"/>
        <end position="1010"/>
    </location>
</feature>
<dbReference type="Gene3D" id="1.20.1560.10">
    <property type="entry name" value="ABC transporter type 1, transmembrane domain"/>
    <property type="match status" value="4"/>
</dbReference>
<feature type="transmembrane region" description="Helical" evidence="10">
    <location>
        <begin position="1694"/>
        <end position="1711"/>
    </location>
</feature>
<dbReference type="FunFam" id="3.40.50.300:FF:000163">
    <property type="entry name" value="Multidrug resistance-associated protein member 4"/>
    <property type="match status" value="2"/>
</dbReference>
<feature type="transmembrane region" description="Helical" evidence="10">
    <location>
        <begin position="875"/>
        <end position="898"/>
    </location>
</feature>
<dbReference type="FunFam" id="1.20.1560.10:FF:000014">
    <property type="entry name" value="Multidrug resistance-associated protein member 4"/>
    <property type="match status" value="2"/>
</dbReference>
<dbReference type="VEuPathDB" id="VectorBase:GMOY006234"/>
<evidence type="ECO:0000313" key="13">
    <source>
        <dbReference type="EnsemblMetazoa" id="GMOY006234-PA"/>
    </source>
</evidence>
<feature type="compositionally biased region" description="Basic residues" evidence="9">
    <location>
        <begin position="1769"/>
        <end position="1786"/>
    </location>
</feature>
<feature type="region of interest" description="Disordered" evidence="9">
    <location>
        <begin position="1766"/>
        <end position="1786"/>
    </location>
</feature>
<dbReference type="EnsemblMetazoa" id="GMOY006234-RA">
    <property type="protein sequence ID" value="GMOY006234-PA"/>
    <property type="gene ID" value="GMOY006234"/>
</dbReference>
<feature type="transmembrane region" description="Helical" evidence="10">
    <location>
        <begin position="1426"/>
        <end position="1441"/>
    </location>
</feature>
<dbReference type="InterPro" id="IPR017871">
    <property type="entry name" value="ABC_transporter-like_CS"/>
</dbReference>
<keyword evidence="2" id="KW-0813">Transport</keyword>
<dbReference type="InterPro" id="IPR003593">
    <property type="entry name" value="AAA+_ATPase"/>
</dbReference>
<dbReference type="Pfam" id="PF00005">
    <property type="entry name" value="ABC_tran"/>
    <property type="match status" value="4"/>
</dbReference>
<name>A0A1B0FQJ4_GLOMM</name>
<evidence type="ECO:0000256" key="5">
    <source>
        <dbReference type="ARBA" id="ARBA00022741"/>
    </source>
</evidence>
<keyword evidence="5" id="KW-0547">Nucleotide-binding</keyword>
<dbReference type="Proteomes" id="UP000092444">
    <property type="component" value="Unassembled WGS sequence"/>
</dbReference>
<evidence type="ECO:0000256" key="1">
    <source>
        <dbReference type="ARBA" id="ARBA00004141"/>
    </source>
</evidence>
<feature type="compositionally biased region" description="Low complexity" evidence="9">
    <location>
        <begin position="2048"/>
        <end position="2061"/>
    </location>
</feature>
<dbReference type="Gene3D" id="3.40.50.300">
    <property type="entry name" value="P-loop containing nucleotide triphosphate hydrolases"/>
    <property type="match status" value="4"/>
</dbReference>
<feature type="domain" description="ABC transmembrane type-1" evidence="12">
    <location>
        <begin position="805"/>
        <end position="1044"/>
    </location>
</feature>
<evidence type="ECO:0000256" key="7">
    <source>
        <dbReference type="ARBA" id="ARBA00022989"/>
    </source>
</evidence>
<feature type="transmembrane region" description="Helical" evidence="10">
    <location>
        <begin position="317"/>
        <end position="340"/>
    </location>
</feature>
<feature type="transmembrane region" description="Helical" evidence="10">
    <location>
        <begin position="2242"/>
        <end position="2261"/>
    </location>
</feature>
<feature type="transmembrane region" description="Helical" evidence="10">
    <location>
        <begin position="133"/>
        <end position="155"/>
    </location>
</feature>
<dbReference type="SUPFAM" id="SSF52540">
    <property type="entry name" value="P-loop containing nucleoside triphosphate hydrolases"/>
    <property type="match status" value="4"/>
</dbReference>
<feature type="transmembrane region" description="Helical" evidence="10">
    <location>
        <begin position="205"/>
        <end position="227"/>
    </location>
</feature>
<feature type="transmembrane region" description="Helical" evidence="10">
    <location>
        <begin position="233"/>
        <end position="252"/>
    </location>
</feature>
<feature type="transmembrane region" description="Helical" evidence="10">
    <location>
        <begin position="1654"/>
        <end position="1674"/>
    </location>
</feature>
<evidence type="ECO:0000256" key="2">
    <source>
        <dbReference type="ARBA" id="ARBA00022448"/>
    </source>
</evidence>
<evidence type="ECO:0000313" key="14">
    <source>
        <dbReference type="Proteomes" id="UP000092444"/>
    </source>
</evidence>
<dbReference type="PROSITE" id="PS00211">
    <property type="entry name" value="ABC_TRANSPORTER_1"/>
    <property type="match status" value="4"/>
</dbReference>
<dbReference type="FunFam" id="3.40.50.300:FF:000973">
    <property type="entry name" value="Multidrug resistance-associated protein 4"/>
    <property type="match status" value="1"/>
</dbReference>
<feature type="transmembrane region" description="Helical" evidence="10">
    <location>
        <begin position="904"/>
        <end position="922"/>
    </location>
</feature>
<evidence type="ECO:0000256" key="3">
    <source>
        <dbReference type="ARBA" id="ARBA00022692"/>
    </source>
</evidence>
<feature type="region of interest" description="Disordered" evidence="9">
    <location>
        <begin position="2039"/>
        <end position="2066"/>
    </location>
</feature>
<dbReference type="InterPro" id="IPR011527">
    <property type="entry name" value="ABC1_TM_dom"/>
</dbReference>
<dbReference type="InterPro" id="IPR050173">
    <property type="entry name" value="ABC_transporter_C-like"/>
</dbReference>
<feature type="domain" description="ABC transmembrane type-1" evidence="12">
    <location>
        <begin position="95"/>
        <end position="369"/>
    </location>
</feature>
<dbReference type="CDD" id="cd03244">
    <property type="entry name" value="ABCC_MRP_domain2"/>
    <property type="match status" value="2"/>
</dbReference>
<keyword evidence="6" id="KW-0067">ATP-binding</keyword>
<keyword evidence="4" id="KW-0677">Repeat</keyword>
<proteinExistence type="predicted"/>
<feature type="transmembrane region" description="Helical" evidence="10">
    <location>
        <begin position="2214"/>
        <end position="2236"/>
    </location>
</feature>
<feature type="transmembrane region" description="Helical" evidence="10">
    <location>
        <begin position="93"/>
        <end position="121"/>
    </location>
</feature>
<feature type="transmembrane region" description="Helical" evidence="10">
    <location>
        <begin position="805"/>
        <end position="825"/>
    </location>
</feature>
<evidence type="ECO:0000256" key="8">
    <source>
        <dbReference type="ARBA" id="ARBA00023136"/>
    </source>
</evidence>
<dbReference type="GO" id="GO:0005524">
    <property type="term" value="F:ATP binding"/>
    <property type="evidence" value="ECO:0007669"/>
    <property type="project" value="UniProtKB-KW"/>
</dbReference>
<dbReference type="PROSITE" id="PS50929">
    <property type="entry name" value="ABC_TM1F"/>
    <property type="match status" value="4"/>
</dbReference>
<protein>
    <recommendedName>
        <fullName evidence="15">Multidrug resistance-associated protein lethal(2)03659</fullName>
    </recommendedName>
</protein>
<evidence type="ECO:0000256" key="10">
    <source>
        <dbReference type="SAM" id="Phobius"/>
    </source>
</evidence>
<dbReference type="CDD" id="cd03250">
    <property type="entry name" value="ABCC_MRP_domain1"/>
    <property type="match status" value="2"/>
</dbReference>
<keyword evidence="14" id="KW-1185">Reference proteome</keyword>
<dbReference type="GO" id="GO:0016887">
    <property type="term" value="F:ATP hydrolysis activity"/>
    <property type="evidence" value="ECO:0007669"/>
    <property type="project" value="InterPro"/>
</dbReference>
<dbReference type="FunFam" id="1.20.1560.10:FF:000026">
    <property type="entry name" value="Multidrug resistance-associated protein lethal(2)03659"/>
    <property type="match status" value="2"/>
</dbReference>
<sequence>MQSIKPNELPQNPYERSNIFARLCFFYTLPTFFKGRKKTLDTKDLYRALKEHKAETLGNKLCQSWEKELKLTENSKREPNLLRATMRVFGWRFALLGLVLFILELGFRTLQPLFLLGLIAYYTSGEENIQRAYVYAAGVILCSALNVIIMHPYMLGTMHIGMKIRVAMCSMIYRKALRLSKTALGNTTAGQIVNLISNDVGRLDLAMLFIHYLWVGPLETLLITYLMYREIKIAAVFGVAFMLMFIPLQGWLGNKTSVLRLRTALRTDERVRMMNEIISGIQVIKMYAWEMPFGRMVEFSRKKEINSIRQSSYIRGILLSFIMFLTRVCIFLSLVGFVLLSNFLTAEQAFVITAYYNTLRSTMTVFFPQGITQLAETLVSIKRIQNYMMYEETDVVDKSLDTLDANYPGSNQSTVIKDDDKVLDDDEAEKEPLVANSHAVLSEAGIIINNLKAKWDPKASELTLDDVNLRVQPGTLVAIIGPVGAGKSSIIQSILGELRPESGHGTAKYLIWSTVRKKRYRAVVKKCALERDFDLLPYGDKTIVGERGASLSGGQKARISLARAVYRKTSIYLLDDPLSAVDTHVGRHLFDQCMRGFLKDNIVILITHQLQFLQAADQIVIMEKGRVSAVGSYESLRESGLDFAQLLADPEKDESANNTTRSRSGSHLVNRQNSESSLCSIADSCLEETPQQVQETQEEGQIGFYLYKKYFKAGGGIFMFVVMLTFCIMSQILGSAGDYFLSYWVTKKDRLQADSRGLQMQSGLADLPNNSTEVPISDNSHNIETQISGFLSQYNVYIDPEMIDIYVFTIITVATIVITVARSYLFFNMAMKASTNLHNAMFRGITQAAMYFFNTNPSGRILNRFSKDMGQIDEILPSVMIDVIQIFLTLFGIVLVIAVVNPLVLLPTLLLAIIFYNLRTFYLKTSRNVKRLEAITRSPIYSHMATSLTGLSTIRAFGAQRVLINEFDNHQDLHSGVFFMFICTSRAFGYWLDCFCVLFIAIVTLSFFIFTPANGGDVGLAITQALGMTGMVQWGMRQSAELENTMTAVERVVEYDDIEPEGELESKMDKKPPESWPEEGKIIFDELSLRYFPDPKSDYILKGLTFEIKASEKIGIVGRTGAGKSSLINALFRLSYNEGSIIIDQRDTKSMGLHDLRSKISIIPQEPVLFSGTMRYNLDPFDEYSDAKIWEALDESKISEGGTNFSVGQRQLVCLARAILRENRILVMDEATANVDPQTDALIQITIRNKFKHCTVLTIAHRLHTVMDSDKVLVMDAGQVMEFGTPYELLTESPKKIFLGMVKQTGKSTYDHLLKIAQKSCKAEERPKNPRETANPLSSLMFCFVMPLFFKGRKKILNESDLYQALKEHKSDYLGYKLNSAWEEECIRRQQKHQKPSLLKTLLRVFGLRFAALGVVLFTLEIGLRVTQPLFLGGLVSYYANRDNRNNNYNYNNNGNDKQMTAYLYAIGVIVCSAANVLLMHPYMLGILHVGMKIRVAMCSMIYRKALRLSKTALGNTTSGQVVNLISNDVGRLDTSVIHMHYMWLGPVEIGIITYLMYREIGVSSLFGVAIMILFLPLQAYLGKKTSVLRLRTALRTDERVRLMNEIISGIQVIKMYAWEIPFSKMIKHTRHKEMNAIRYVNYIRGILQSFIMFLTRISVFASLVGFVLLGRLLTAEKAFVITAYYNILRTTMTVYFPMGISQFAETLVSIKRIQKYMMHAETKVRDKSHEVDSENNKLQPSLVMGENGKGITLNGTSKPITMGATNGNHHHHHQHQHQHQHHHHHHIETGVVINKLKAKWDHKSCEHTLENINLKIKSRTLVAIIGPVGSGKSSLIQAILGELPAEAGSVVVHGSLSYASQEPWLFTGTVRQNILFGLPMDRQRYRTVVKKCALEHDFELLACGDKTIVGERGASLSGGQKARISLARAVYRKADIYLLDDPLSAVDTHVARHLFDQCMRGFLRDDIVLLVTHQLQFLEQADLIVMMDKGRVTATGTFESMRKSGLDFAKLLLQSENPDESNGSAGDILEPKMLSRHNSKMRDRQNSISSVSSGAESVASDTPMQVQESRDTGKIGLKLYKKYFESSGGCCMFSVMAFFCIGAQVFASGGDYFLSYWVNKNGQTDSSRLRRTRLIENTNSTDLYIFTALNFSIVVFAVTRSLLFFNLAKRSSTSLHNAMFQGVTRAAMYFFNTNPTGRILNRFAKDLGQVDEVLPGVLMDVIQIFLALLGIVIVLCLVNPWYLLATALLSVIFYFLRSFYLNTSRDIKRLEAIARSPIYSHLGASLNGLSTIRAFGAQQILIAEFDNYQDVHSSGYFMFLATSRAFGYWLDCCCVLYIAIITLSFFLFSPKNGGDVGLAITQAMGLTGMVQWGMRQSAELENTMTAVERVVEYENLEPEGEQESPPNKKPPKSWPEQGRILFDNLSLRYFPDAKSELVLKSLSFEIKACEKIGIVGRTGAGKSSLINALFRLSYNDGSILIDQRDTKCMGLHDLRSKISIIPQEPVLFSGTMRYNLDPFDEYSDAKLWEALEEVKLKEAIYELPSGLQSKISEGGSNFSVGQRQLVCLARAILRENRILVMDEATANVDPQTDALIQTTIRNKFKHCTVLTIAHRLHTVMDSDKVLVMDAGRVVEFGSPFELLTESKTNIFHDMVKQTGNVTFDSLLKVAQKKINDNQAAIKQKPPHVATCM</sequence>
<dbReference type="PhylomeDB" id="A0A1B0FQJ4"/>
<dbReference type="Pfam" id="PF00664">
    <property type="entry name" value="ABC_membrane"/>
    <property type="match status" value="4"/>
</dbReference>
<feature type="region of interest" description="Disordered" evidence="9">
    <location>
        <begin position="2396"/>
        <end position="2415"/>
    </location>
</feature>